<name>A0A815MH74_9BILA</name>
<comment type="caution">
    <text evidence="4">The sequence shown here is derived from an EMBL/GenBank/DDBJ whole genome shotgun (WGS) entry which is preliminary data.</text>
</comment>
<accession>A0A815MH74</accession>
<dbReference type="InterPro" id="IPR024079">
    <property type="entry name" value="MetalloPept_cat_dom_sf"/>
</dbReference>
<dbReference type="Proteomes" id="UP000663855">
    <property type="component" value="Unassembled WGS sequence"/>
</dbReference>
<dbReference type="Proteomes" id="UP000681967">
    <property type="component" value="Unassembled WGS sequence"/>
</dbReference>
<keyword evidence="2" id="KW-0472">Membrane</keyword>
<dbReference type="Gene3D" id="3.40.390.10">
    <property type="entry name" value="Collagenase (Catalytic Domain)"/>
    <property type="match status" value="1"/>
</dbReference>
<dbReference type="EMBL" id="CAJNOV010010806">
    <property type="protein sequence ID" value="CAF1422552.1"/>
    <property type="molecule type" value="Genomic_DNA"/>
</dbReference>
<keyword evidence="2" id="KW-0812">Transmembrane</keyword>
<reference evidence="4" key="1">
    <citation type="submission" date="2021-02" db="EMBL/GenBank/DDBJ databases">
        <authorList>
            <person name="Nowell W R."/>
        </authorList>
    </citation>
    <scope>NUCLEOTIDE SEQUENCE</scope>
</reference>
<dbReference type="EMBL" id="CAJOBH010000054">
    <property type="protein sequence ID" value="CAF3754335.1"/>
    <property type="molecule type" value="Genomic_DNA"/>
</dbReference>
<evidence type="ECO:0000313" key="6">
    <source>
        <dbReference type="Proteomes" id="UP000663855"/>
    </source>
</evidence>
<evidence type="ECO:0000313" key="4">
    <source>
        <dbReference type="EMBL" id="CAF1422552.1"/>
    </source>
</evidence>
<sequence length="480" mass="53376">MAKTTTTTTTCAWNYGSSSVKEDDDADMYDDGKSWLCLANPPYTEEQLRIMDILNGDADKTKLTNFQAAISRDFSWPSTVTRWNPDTQQIEPVPVEIISICFLAGPDATPGNMNFVRNTIQEAFFGPEFKINAKFVWMPFDNRISEFAANADVIINQAQADAWISAPLAQRRRLAPAVRIDLTRGPVAWSRLGGFIPSQTVRTQGRQRTIINNQVNTQGATMRLGRLDNGPGQVGTVVVHEFMHTLGFIHDHQRADFLDGSTVPLKGNAQILRAWRSLPGAAGWTDEMINQNITQVMAIDTVNSSAGFDPDSIMVYLWPCAAFTHDPGFACNGTSTWRPRPLRGGATPNTKLSYLNKVSLLNLFPFPDSYPHRAVNGEQYIVPLLDAQAEAPQRVVVEEGEEEKEEEEEEKDEEDEEWHHQNGDAKDYNGFFPTLGVVSPSKAVQERSNNIAAIVIFVIVFIVVMVGIVLCGYYGLKNNV</sequence>
<dbReference type="Pfam" id="PF01400">
    <property type="entry name" value="Astacin"/>
    <property type="match status" value="1"/>
</dbReference>
<evidence type="ECO:0000256" key="2">
    <source>
        <dbReference type="SAM" id="Phobius"/>
    </source>
</evidence>
<feature type="compositionally biased region" description="Acidic residues" evidence="1">
    <location>
        <begin position="398"/>
        <end position="416"/>
    </location>
</feature>
<proteinExistence type="predicted"/>
<protein>
    <recommendedName>
        <fullName evidence="3">Peptidase M12A domain-containing protein</fullName>
    </recommendedName>
</protein>
<evidence type="ECO:0000313" key="5">
    <source>
        <dbReference type="EMBL" id="CAF3754335.1"/>
    </source>
</evidence>
<keyword evidence="2" id="KW-1133">Transmembrane helix</keyword>
<dbReference type="GO" id="GO:0008237">
    <property type="term" value="F:metallopeptidase activity"/>
    <property type="evidence" value="ECO:0007669"/>
    <property type="project" value="InterPro"/>
</dbReference>
<gene>
    <name evidence="5" type="ORF">BYL167_LOCUS505</name>
    <name evidence="4" type="ORF">CJN711_LOCUS23094</name>
</gene>
<dbReference type="SUPFAM" id="SSF55486">
    <property type="entry name" value="Metalloproteases ('zincins'), catalytic domain"/>
    <property type="match status" value="1"/>
</dbReference>
<feature type="transmembrane region" description="Helical" evidence="2">
    <location>
        <begin position="451"/>
        <end position="476"/>
    </location>
</feature>
<organism evidence="4 6">
    <name type="scientific">Rotaria magnacalcarata</name>
    <dbReference type="NCBI Taxonomy" id="392030"/>
    <lineage>
        <taxon>Eukaryota</taxon>
        <taxon>Metazoa</taxon>
        <taxon>Spiralia</taxon>
        <taxon>Gnathifera</taxon>
        <taxon>Rotifera</taxon>
        <taxon>Eurotatoria</taxon>
        <taxon>Bdelloidea</taxon>
        <taxon>Philodinida</taxon>
        <taxon>Philodinidae</taxon>
        <taxon>Rotaria</taxon>
    </lineage>
</organism>
<evidence type="ECO:0000256" key="1">
    <source>
        <dbReference type="SAM" id="MobiDB-lite"/>
    </source>
</evidence>
<dbReference type="AlphaFoldDB" id="A0A815MH74"/>
<evidence type="ECO:0000259" key="3">
    <source>
        <dbReference type="Pfam" id="PF01400"/>
    </source>
</evidence>
<feature type="domain" description="Peptidase M12A" evidence="3">
    <location>
        <begin position="229"/>
        <end position="256"/>
    </location>
</feature>
<dbReference type="InterPro" id="IPR001506">
    <property type="entry name" value="Peptidase_M12A"/>
</dbReference>
<feature type="region of interest" description="Disordered" evidence="1">
    <location>
        <begin position="396"/>
        <end position="425"/>
    </location>
</feature>